<evidence type="ECO:0000313" key="5">
    <source>
        <dbReference type="EMBL" id="PFX30370.1"/>
    </source>
</evidence>
<sequence>MAAGRRFFCTVLRCPQKTRNVCYSIKFNLNSIRCFWSSFPVKDPKFSKHFSSKEQNVYDVAIVGGGAIGSSSAYFLASRMHGQGKICVIECDPTYSKASTTLSVGSVRQQFSMAENIIMSQYGFQFLSEIEQHLAVDGCDPPDIQLHSQGYLFLASKEGEEKMKENHATQRELGCEVVLLSPSELSERFPWLNTDGISLASLGIGREGWFDPWSLLNAYKRKASSLNVDYITGEAVDFITDHNGQICSIKVATNSSPNDPQTIHCRFVVNAAGAKAGYLARKLGIYLPVEPRKRCVFVLSCPGAPNKHQMPLIIDTTGCYVRPESGSYLCGMPPPEEEDIETSDFEVDHDCFYETIWPKLAHRIPLFECVKVQSAWAGHYEYNTLDQNSIIGRHPQIRNLILVNGFSGHGIQQSPAAGRAVSELILDGGFQTIDLSALGYERVLSNEPMKEKNII</sequence>
<dbReference type="Proteomes" id="UP000225706">
    <property type="component" value="Unassembled WGS sequence"/>
</dbReference>
<feature type="domain" description="FAD dependent oxidoreductase" evidence="4">
    <location>
        <begin position="59"/>
        <end position="424"/>
    </location>
</feature>
<dbReference type="AlphaFoldDB" id="A0A2B4SNC7"/>
<evidence type="ECO:0000259" key="4">
    <source>
        <dbReference type="Pfam" id="PF01266"/>
    </source>
</evidence>
<dbReference type="InterPro" id="IPR006076">
    <property type="entry name" value="FAD-dep_OxRdtase"/>
</dbReference>
<dbReference type="InterPro" id="IPR036188">
    <property type="entry name" value="FAD/NAD-bd_sf"/>
</dbReference>
<protein>
    <recommendedName>
        <fullName evidence="2">FAD-dependent oxidoreductase domain-containing protein 1</fullName>
    </recommendedName>
</protein>
<keyword evidence="1" id="KW-0560">Oxidoreductase</keyword>
<evidence type="ECO:0000256" key="1">
    <source>
        <dbReference type="ARBA" id="ARBA00023002"/>
    </source>
</evidence>
<evidence type="ECO:0000256" key="3">
    <source>
        <dbReference type="ARBA" id="ARBA00046185"/>
    </source>
</evidence>
<comment type="function">
    <text evidence="3">Required for the assembly of the mitochondrial membrane respiratory chain NADH dehydrogenase (Complex I). Involved in mid-late stages of complex I assembly.</text>
</comment>
<accession>A0A2B4SNC7</accession>
<dbReference type="OrthoDB" id="424974at2759"/>
<evidence type="ECO:0000313" key="6">
    <source>
        <dbReference type="Proteomes" id="UP000225706"/>
    </source>
</evidence>
<comment type="caution">
    <text evidence="5">The sequence shown here is derived from an EMBL/GenBank/DDBJ whole genome shotgun (WGS) entry which is preliminary data.</text>
</comment>
<keyword evidence="6" id="KW-1185">Reference proteome</keyword>
<evidence type="ECO:0000256" key="2">
    <source>
        <dbReference type="ARBA" id="ARBA00039785"/>
    </source>
</evidence>
<dbReference type="GO" id="GO:0032981">
    <property type="term" value="P:mitochondrial respiratory chain complex I assembly"/>
    <property type="evidence" value="ECO:0007669"/>
    <property type="project" value="TreeGrafter"/>
</dbReference>
<dbReference type="Gene3D" id="3.30.9.10">
    <property type="entry name" value="D-Amino Acid Oxidase, subunit A, domain 2"/>
    <property type="match status" value="1"/>
</dbReference>
<dbReference type="STRING" id="50429.A0A2B4SNC7"/>
<dbReference type="GO" id="GO:0005739">
    <property type="term" value="C:mitochondrion"/>
    <property type="evidence" value="ECO:0007669"/>
    <property type="project" value="GOC"/>
</dbReference>
<dbReference type="SUPFAM" id="SSF51905">
    <property type="entry name" value="FAD/NAD(P)-binding domain"/>
    <property type="match status" value="1"/>
</dbReference>
<reference evidence="6" key="1">
    <citation type="journal article" date="2017" name="bioRxiv">
        <title>Comparative analysis of the genomes of Stylophora pistillata and Acropora digitifera provides evidence for extensive differences between species of corals.</title>
        <authorList>
            <person name="Voolstra C.R."/>
            <person name="Li Y."/>
            <person name="Liew Y.J."/>
            <person name="Baumgarten S."/>
            <person name="Zoccola D."/>
            <person name="Flot J.-F."/>
            <person name="Tambutte S."/>
            <person name="Allemand D."/>
            <person name="Aranda M."/>
        </authorList>
    </citation>
    <scope>NUCLEOTIDE SEQUENCE [LARGE SCALE GENOMIC DNA]</scope>
</reference>
<name>A0A2B4SNC7_STYPI</name>
<dbReference type="PANTHER" id="PTHR13847:SF287">
    <property type="entry name" value="FAD-DEPENDENT OXIDOREDUCTASE DOMAIN-CONTAINING PROTEIN 1"/>
    <property type="match status" value="1"/>
</dbReference>
<dbReference type="PANTHER" id="PTHR13847">
    <property type="entry name" value="SARCOSINE DEHYDROGENASE-RELATED"/>
    <property type="match status" value="1"/>
</dbReference>
<dbReference type="Gene3D" id="3.50.50.60">
    <property type="entry name" value="FAD/NAD(P)-binding domain"/>
    <property type="match status" value="1"/>
</dbReference>
<proteinExistence type="predicted"/>
<dbReference type="Pfam" id="PF01266">
    <property type="entry name" value="DAO"/>
    <property type="match status" value="1"/>
</dbReference>
<gene>
    <name evidence="5" type="primary">foxred1</name>
    <name evidence="5" type="ORF">AWC38_SpisGene4842</name>
</gene>
<dbReference type="EMBL" id="LSMT01000051">
    <property type="protein sequence ID" value="PFX30370.1"/>
    <property type="molecule type" value="Genomic_DNA"/>
</dbReference>
<dbReference type="GO" id="GO:0016491">
    <property type="term" value="F:oxidoreductase activity"/>
    <property type="evidence" value="ECO:0007669"/>
    <property type="project" value="UniProtKB-KW"/>
</dbReference>
<organism evidence="5 6">
    <name type="scientific">Stylophora pistillata</name>
    <name type="common">Smooth cauliflower coral</name>
    <dbReference type="NCBI Taxonomy" id="50429"/>
    <lineage>
        <taxon>Eukaryota</taxon>
        <taxon>Metazoa</taxon>
        <taxon>Cnidaria</taxon>
        <taxon>Anthozoa</taxon>
        <taxon>Hexacorallia</taxon>
        <taxon>Scleractinia</taxon>
        <taxon>Astrocoeniina</taxon>
        <taxon>Pocilloporidae</taxon>
        <taxon>Stylophora</taxon>
    </lineage>
</organism>